<evidence type="ECO:0000256" key="6">
    <source>
        <dbReference type="ARBA" id="ARBA00022833"/>
    </source>
</evidence>
<dbReference type="PIRSF" id="PIRSF005457">
    <property type="entry name" value="Glx"/>
    <property type="match status" value="1"/>
</dbReference>
<keyword evidence="4 7" id="KW-0479">Metal-binding</keyword>
<feature type="binding site" evidence="7">
    <location>
        <position position="55"/>
    </location>
    <ligand>
        <name>Zn(2+)</name>
        <dbReference type="ChEBI" id="CHEBI:29105"/>
        <label>1</label>
    </ligand>
</feature>
<dbReference type="Gene3D" id="3.60.15.10">
    <property type="entry name" value="Ribonuclease Z/Hydroxyacylglutathione hydrolase-like"/>
    <property type="match status" value="1"/>
</dbReference>
<feature type="binding site" evidence="7">
    <location>
        <position position="57"/>
    </location>
    <ligand>
        <name>Zn(2+)</name>
        <dbReference type="ChEBI" id="CHEBI:29105"/>
        <label>1</label>
    </ligand>
</feature>
<dbReference type="SMART" id="SM00849">
    <property type="entry name" value="Lactamase_B"/>
    <property type="match status" value="1"/>
</dbReference>
<gene>
    <name evidence="7 9" type="primary">gloB</name>
    <name evidence="9" type="ORF">QC825_07820</name>
</gene>
<feature type="binding site" evidence="7">
    <location>
        <position position="59"/>
    </location>
    <ligand>
        <name>Zn(2+)</name>
        <dbReference type="ChEBI" id="CHEBI:29105"/>
        <label>2</label>
    </ligand>
</feature>
<dbReference type="HAMAP" id="MF_01374">
    <property type="entry name" value="Glyoxalase_2"/>
    <property type="match status" value="1"/>
</dbReference>
<dbReference type="PANTHER" id="PTHR43705">
    <property type="entry name" value="HYDROXYACYLGLUTATHIONE HYDROLASE"/>
    <property type="match status" value="1"/>
</dbReference>
<dbReference type="Proteomes" id="UP001269375">
    <property type="component" value="Unassembled WGS sequence"/>
</dbReference>
<evidence type="ECO:0000256" key="7">
    <source>
        <dbReference type="HAMAP-Rule" id="MF_01374"/>
    </source>
</evidence>
<organism evidence="9 10">
    <name type="scientific">Larsenimonas suaedae</name>
    <dbReference type="NCBI Taxonomy" id="1851019"/>
    <lineage>
        <taxon>Bacteria</taxon>
        <taxon>Pseudomonadati</taxon>
        <taxon>Pseudomonadota</taxon>
        <taxon>Gammaproteobacteria</taxon>
        <taxon>Oceanospirillales</taxon>
        <taxon>Halomonadaceae</taxon>
        <taxon>Larsenimonas</taxon>
    </lineage>
</organism>
<dbReference type="PANTHER" id="PTHR43705:SF1">
    <property type="entry name" value="HYDROXYACYLGLUTATHIONE HYDROLASE GLOB"/>
    <property type="match status" value="1"/>
</dbReference>
<evidence type="ECO:0000256" key="1">
    <source>
        <dbReference type="ARBA" id="ARBA00001623"/>
    </source>
</evidence>
<feature type="binding site" evidence="7">
    <location>
        <position position="131"/>
    </location>
    <ligand>
        <name>Zn(2+)</name>
        <dbReference type="ChEBI" id="CHEBI:29105"/>
        <label>2</label>
    </ligand>
</feature>
<dbReference type="InterPro" id="IPR032282">
    <property type="entry name" value="HAGH_C"/>
</dbReference>
<comment type="catalytic activity">
    <reaction evidence="1 7">
        <text>an S-(2-hydroxyacyl)glutathione + H2O = a 2-hydroxy carboxylate + glutathione + H(+)</text>
        <dbReference type="Rhea" id="RHEA:21864"/>
        <dbReference type="ChEBI" id="CHEBI:15377"/>
        <dbReference type="ChEBI" id="CHEBI:15378"/>
        <dbReference type="ChEBI" id="CHEBI:57925"/>
        <dbReference type="ChEBI" id="CHEBI:58896"/>
        <dbReference type="ChEBI" id="CHEBI:71261"/>
        <dbReference type="EC" id="3.1.2.6"/>
    </reaction>
</comment>
<dbReference type="Pfam" id="PF16123">
    <property type="entry name" value="HAGH_C"/>
    <property type="match status" value="1"/>
</dbReference>
<reference evidence="9 10" key="1">
    <citation type="submission" date="2023-04" db="EMBL/GenBank/DDBJ databases">
        <title>A long-awaited taxogenomic arrangement of the family Halomonadaceae.</title>
        <authorList>
            <person name="De La Haba R."/>
            <person name="Chuvochina M."/>
            <person name="Wittouck S."/>
            <person name="Arahal D.R."/>
            <person name="Sanchez-Porro C."/>
            <person name="Hugenholtz P."/>
            <person name="Ventosa A."/>
        </authorList>
    </citation>
    <scope>NUCLEOTIDE SEQUENCE [LARGE SCALE GENOMIC DNA]</scope>
    <source>
        <strain evidence="9 10">DSM 22428</strain>
    </source>
</reference>
<feature type="binding site" evidence="7">
    <location>
        <position position="169"/>
    </location>
    <ligand>
        <name>Zn(2+)</name>
        <dbReference type="ChEBI" id="CHEBI:29105"/>
        <label>2</label>
    </ligand>
</feature>
<dbReference type="GO" id="GO:0004416">
    <property type="term" value="F:hydroxyacylglutathione hydrolase activity"/>
    <property type="evidence" value="ECO:0007669"/>
    <property type="project" value="UniProtKB-EC"/>
</dbReference>
<evidence type="ECO:0000256" key="3">
    <source>
        <dbReference type="ARBA" id="ARBA00006759"/>
    </source>
</evidence>
<evidence type="ECO:0000313" key="10">
    <source>
        <dbReference type="Proteomes" id="UP001269375"/>
    </source>
</evidence>
<proteinExistence type="inferred from homology"/>
<dbReference type="InterPro" id="IPR036866">
    <property type="entry name" value="RibonucZ/Hydroxyglut_hydro"/>
</dbReference>
<feature type="domain" description="Metallo-beta-lactamase" evidence="8">
    <location>
        <begin position="12"/>
        <end position="169"/>
    </location>
</feature>
<evidence type="ECO:0000259" key="8">
    <source>
        <dbReference type="SMART" id="SM00849"/>
    </source>
</evidence>
<comment type="similarity">
    <text evidence="3 7">Belongs to the metallo-beta-lactamase superfamily. Glyoxalase II family.</text>
</comment>
<keyword evidence="10" id="KW-1185">Reference proteome</keyword>
<dbReference type="InterPro" id="IPR001279">
    <property type="entry name" value="Metallo-B-lactamas"/>
</dbReference>
<keyword evidence="6 7" id="KW-0862">Zinc</keyword>
<comment type="function">
    <text evidence="7">Thiolesterase that catalyzes the hydrolysis of S-D-lactoyl-glutathione to form glutathione and D-lactic acid.</text>
</comment>
<evidence type="ECO:0000256" key="4">
    <source>
        <dbReference type="ARBA" id="ARBA00022723"/>
    </source>
</evidence>
<name>A0ABU1GV97_9GAMM</name>
<evidence type="ECO:0000256" key="2">
    <source>
        <dbReference type="ARBA" id="ARBA00004963"/>
    </source>
</evidence>
<dbReference type="EC" id="3.1.2.6" evidence="7"/>
<dbReference type="SUPFAM" id="SSF56281">
    <property type="entry name" value="Metallo-hydrolase/oxidoreductase"/>
    <property type="match status" value="1"/>
</dbReference>
<feature type="binding site" evidence="7">
    <location>
        <position position="60"/>
    </location>
    <ligand>
        <name>Zn(2+)</name>
        <dbReference type="ChEBI" id="CHEBI:29105"/>
        <label>2</label>
    </ligand>
</feature>
<dbReference type="Pfam" id="PF00753">
    <property type="entry name" value="Lactamase_B"/>
    <property type="match status" value="1"/>
</dbReference>
<comment type="cofactor">
    <cofactor evidence="7">
        <name>Zn(2+)</name>
        <dbReference type="ChEBI" id="CHEBI:29105"/>
    </cofactor>
    <text evidence="7">Binds 2 Zn(2+) ions per subunit.</text>
</comment>
<feature type="binding site" evidence="7">
    <location>
        <position position="111"/>
    </location>
    <ligand>
        <name>Zn(2+)</name>
        <dbReference type="ChEBI" id="CHEBI:29105"/>
        <label>1</label>
    </ligand>
</feature>
<comment type="caution">
    <text evidence="9">The sequence shown here is derived from an EMBL/GenBank/DDBJ whole genome shotgun (WGS) entry which is preliminary data.</text>
</comment>
<dbReference type="NCBIfam" id="TIGR03413">
    <property type="entry name" value="GSH_gloB"/>
    <property type="match status" value="1"/>
</dbReference>
<keyword evidence="5 7" id="KW-0378">Hydrolase</keyword>
<feature type="binding site" evidence="7">
    <location>
        <position position="131"/>
    </location>
    <ligand>
        <name>Zn(2+)</name>
        <dbReference type="ChEBI" id="CHEBI:29105"/>
        <label>1</label>
    </ligand>
</feature>
<dbReference type="InterPro" id="IPR035680">
    <property type="entry name" value="Clx_II_MBL"/>
</dbReference>
<accession>A0ABU1GV97</accession>
<dbReference type="InterPro" id="IPR050110">
    <property type="entry name" value="Glyoxalase_II_hydrolase"/>
</dbReference>
<dbReference type="InterPro" id="IPR017782">
    <property type="entry name" value="Hydroxyacylglutathione_Hdrlase"/>
</dbReference>
<sequence length="255" mass="27915">MLTVKPLPAFQDNYIWILQQDNDPQIAVVDPGDAAPVIEYIERNERVLTTILVTHHHKDHTGGLKELAERFNPRIIGPANSVIDEVTDPVSDGDTVRVMGRAFEVLATPGHTLDHVSFLAAGTPSLLFCGDTLFCAGCGRLFEGTSKQMFSSLKRLGSLGDDTLVFAGHEYTQANVAFARAADPDNTALEAFEKACERERSLGRPTLPSTIGREKTLNPFLRTDRPDVQATASTQGAADDALSTFTTLRSWKDRF</sequence>
<dbReference type="RefSeq" id="WP_251589907.1">
    <property type="nucleotide sequence ID" value="NZ_JAMLJI010000001.1"/>
</dbReference>
<dbReference type="CDD" id="cd07723">
    <property type="entry name" value="hydroxyacylglutathione_hydrolase_MBL-fold"/>
    <property type="match status" value="1"/>
</dbReference>
<comment type="pathway">
    <text evidence="2 7">Secondary metabolite metabolism; methylglyoxal degradation; (R)-lactate from methylglyoxal: step 2/2.</text>
</comment>
<comment type="subunit">
    <text evidence="7">Monomer.</text>
</comment>
<dbReference type="EMBL" id="JARWAO010000003">
    <property type="protein sequence ID" value="MDR5895973.1"/>
    <property type="molecule type" value="Genomic_DNA"/>
</dbReference>
<evidence type="ECO:0000313" key="9">
    <source>
        <dbReference type="EMBL" id="MDR5895973.1"/>
    </source>
</evidence>
<evidence type="ECO:0000256" key="5">
    <source>
        <dbReference type="ARBA" id="ARBA00022801"/>
    </source>
</evidence>
<protein>
    <recommendedName>
        <fullName evidence="7">Hydroxyacylglutathione hydrolase</fullName>
        <ecNumber evidence="7">3.1.2.6</ecNumber>
    </recommendedName>
    <alternativeName>
        <fullName evidence="7">Glyoxalase II</fullName>
        <shortName evidence="7">Glx II</shortName>
    </alternativeName>
</protein>